<keyword evidence="2" id="KW-1185">Reference proteome</keyword>
<dbReference type="Proteomes" id="UP000237000">
    <property type="component" value="Unassembled WGS sequence"/>
</dbReference>
<reference evidence="2" key="1">
    <citation type="submission" date="2016-06" db="EMBL/GenBank/DDBJ databases">
        <title>Parallel loss of symbiosis genes in relatives of nitrogen-fixing non-legume Parasponia.</title>
        <authorList>
            <person name="Van Velzen R."/>
            <person name="Holmer R."/>
            <person name="Bu F."/>
            <person name="Rutten L."/>
            <person name="Van Zeijl A."/>
            <person name="Liu W."/>
            <person name="Santuari L."/>
            <person name="Cao Q."/>
            <person name="Sharma T."/>
            <person name="Shen D."/>
            <person name="Roswanjaya Y."/>
            <person name="Wardhani T."/>
            <person name="Kalhor M.S."/>
            <person name="Jansen J."/>
            <person name="Van den Hoogen J."/>
            <person name="Gungor B."/>
            <person name="Hartog M."/>
            <person name="Hontelez J."/>
            <person name="Verver J."/>
            <person name="Yang W.-C."/>
            <person name="Schijlen E."/>
            <person name="Repin R."/>
            <person name="Schilthuizen M."/>
            <person name="Schranz E."/>
            <person name="Heidstra R."/>
            <person name="Miyata K."/>
            <person name="Fedorova E."/>
            <person name="Kohlen W."/>
            <person name="Bisseling T."/>
            <person name="Smit S."/>
            <person name="Geurts R."/>
        </authorList>
    </citation>
    <scope>NUCLEOTIDE SEQUENCE [LARGE SCALE GENOMIC DNA]</scope>
    <source>
        <strain evidence="2">cv. RG33-2</strain>
    </source>
</reference>
<evidence type="ECO:0000313" key="2">
    <source>
        <dbReference type="Proteomes" id="UP000237000"/>
    </source>
</evidence>
<feature type="non-terminal residue" evidence="1">
    <location>
        <position position="1"/>
    </location>
</feature>
<evidence type="ECO:0000313" key="1">
    <source>
        <dbReference type="EMBL" id="PON96123.1"/>
    </source>
</evidence>
<dbReference type="EMBL" id="JXTC01000040">
    <property type="protein sequence ID" value="PON96123.1"/>
    <property type="molecule type" value="Genomic_DNA"/>
</dbReference>
<accession>A0A2P5FE94</accession>
<comment type="caution">
    <text evidence="1">The sequence shown here is derived from an EMBL/GenBank/DDBJ whole genome shotgun (WGS) entry which is preliminary data.</text>
</comment>
<name>A0A2P5FE94_TREOI</name>
<dbReference type="OrthoDB" id="10342306at2759"/>
<protein>
    <submittedName>
        <fullName evidence="1">Uncharacterized protein</fullName>
    </submittedName>
</protein>
<gene>
    <name evidence="1" type="ORF">TorRG33x02_080530</name>
</gene>
<dbReference type="InParanoid" id="A0A2P5FE94"/>
<proteinExistence type="predicted"/>
<sequence length="112" mass="13082">SCERKIQSPQLQHRTCTITVQTTLNGAKEGSKRSFSFLRFPFAFTRQTKEKLIYSFFFNLHQSPFVFFVSQFQPQISLITSTSIPMDYSSWASFFFILLKRLSSLKHVVGRK</sequence>
<organism evidence="1 2">
    <name type="scientific">Trema orientale</name>
    <name type="common">Charcoal tree</name>
    <name type="synonym">Celtis orientalis</name>
    <dbReference type="NCBI Taxonomy" id="63057"/>
    <lineage>
        <taxon>Eukaryota</taxon>
        <taxon>Viridiplantae</taxon>
        <taxon>Streptophyta</taxon>
        <taxon>Embryophyta</taxon>
        <taxon>Tracheophyta</taxon>
        <taxon>Spermatophyta</taxon>
        <taxon>Magnoliopsida</taxon>
        <taxon>eudicotyledons</taxon>
        <taxon>Gunneridae</taxon>
        <taxon>Pentapetalae</taxon>
        <taxon>rosids</taxon>
        <taxon>fabids</taxon>
        <taxon>Rosales</taxon>
        <taxon>Cannabaceae</taxon>
        <taxon>Trema</taxon>
    </lineage>
</organism>
<dbReference type="AlphaFoldDB" id="A0A2P5FE94"/>